<comment type="caution">
    <text evidence="4">The sequence shown here is derived from an EMBL/GenBank/DDBJ whole genome shotgun (WGS) entry which is preliminary data.</text>
</comment>
<reference evidence="5" key="1">
    <citation type="submission" date="2024-07" db="EMBL/GenBank/DDBJ databases">
        <title>Two chromosome-level genome assemblies of Korean endemic species Abeliophyllum distichum and Forsythia ovata (Oleaceae).</title>
        <authorList>
            <person name="Jang H."/>
        </authorList>
    </citation>
    <scope>NUCLEOTIDE SEQUENCE [LARGE SCALE GENOMIC DNA]</scope>
</reference>
<evidence type="ECO:0000256" key="2">
    <source>
        <dbReference type="SAM" id="MobiDB-lite"/>
    </source>
</evidence>
<dbReference type="PANTHER" id="PTHR46741">
    <property type="entry name" value="OS09G0413600 PROTEIN"/>
    <property type="match status" value="1"/>
</dbReference>
<keyword evidence="1" id="KW-0175">Coiled coil</keyword>
<keyword evidence="3" id="KW-1133">Transmembrane helix</keyword>
<evidence type="ECO:0000256" key="3">
    <source>
        <dbReference type="SAM" id="Phobius"/>
    </source>
</evidence>
<feature type="coiled-coil region" evidence="1">
    <location>
        <begin position="177"/>
        <end position="204"/>
    </location>
</feature>
<name>A0ABD1WAZ6_9LAMI</name>
<keyword evidence="3" id="KW-0472">Membrane</keyword>
<keyword evidence="3" id="KW-0812">Transmembrane</keyword>
<feature type="compositionally biased region" description="Basic and acidic residues" evidence="2">
    <location>
        <begin position="241"/>
        <end position="252"/>
    </location>
</feature>
<feature type="compositionally biased region" description="Polar residues" evidence="2">
    <location>
        <begin position="59"/>
        <end position="73"/>
    </location>
</feature>
<dbReference type="InterPro" id="IPR012870">
    <property type="entry name" value="DUF1666"/>
</dbReference>
<protein>
    <submittedName>
        <fullName evidence="4">Uncharacterized protein</fullName>
    </submittedName>
</protein>
<evidence type="ECO:0000313" key="5">
    <source>
        <dbReference type="Proteomes" id="UP001604277"/>
    </source>
</evidence>
<accession>A0ABD1WAZ6</accession>
<feature type="region of interest" description="Disordered" evidence="2">
    <location>
        <begin position="59"/>
        <end position="80"/>
    </location>
</feature>
<gene>
    <name evidence="4" type="ORF">Fot_16070</name>
</gene>
<feature type="region of interest" description="Disordered" evidence="2">
    <location>
        <begin position="241"/>
        <end position="347"/>
    </location>
</feature>
<organism evidence="4 5">
    <name type="scientific">Forsythia ovata</name>
    <dbReference type="NCBI Taxonomy" id="205694"/>
    <lineage>
        <taxon>Eukaryota</taxon>
        <taxon>Viridiplantae</taxon>
        <taxon>Streptophyta</taxon>
        <taxon>Embryophyta</taxon>
        <taxon>Tracheophyta</taxon>
        <taxon>Spermatophyta</taxon>
        <taxon>Magnoliopsida</taxon>
        <taxon>eudicotyledons</taxon>
        <taxon>Gunneridae</taxon>
        <taxon>Pentapetalae</taxon>
        <taxon>asterids</taxon>
        <taxon>lamiids</taxon>
        <taxon>Lamiales</taxon>
        <taxon>Oleaceae</taxon>
        <taxon>Forsythieae</taxon>
        <taxon>Forsythia</taxon>
    </lineage>
</organism>
<keyword evidence="5" id="KW-1185">Reference proteome</keyword>
<dbReference type="EMBL" id="JBFOLJ010000004">
    <property type="protein sequence ID" value="KAL2546837.1"/>
    <property type="molecule type" value="Genomic_DNA"/>
</dbReference>
<evidence type="ECO:0000313" key="4">
    <source>
        <dbReference type="EMBL" id="KAL2546837.1"/>
    </source>
</evidence>
<evidence type="ECO:0000256" key="1">
    <source>
        <dbReference type="SAM" id="Coils"/>
    </source>
</evidence>
<sequence>MKLFVFKTHFSHVEKSFMSESVHRTMFRFGYSFLISVYGFMLKIFWFIAKYVCRSKGENGSSFKANRSQSDDQVVSKRSRDFETNRLAEKRNLEFSESQKSTHSKENNAEIEGSVSLQSAIVANTSKYQFISGKNVSGFIEEAKTMKFEMFVGSNEEFVCTNQCLDSEFSQKRDSLEVNSQENLQQLDEEIQEEKGKVDSAEYENLGDEGIVSMEDESMEDQDFAYEIELLPENQFSAPEIKQDSEDPRNDYELLPENQSSAPEIKQDSEDPGNESELLTGNQFSLPEIKQDSEDPGSGSGSEWFPGIQFSAPVIKQESEDPGNEDEVFTGNQFSASDMKQDSDATENEVELLQEFLVRTQKVVESGNNAFLHGHDPRIAEDIGTSETVEECHIGAKGFAIRSSVVSSKSVEDSDDEYIEFEPPMVNSKDIDKESLYHKKSNKMEESHEVESTSNEVMVLVDNSQEEASNRKSWDSDSEDEDECDILLEHQHLVQQMKMELKSSRIRGLPTISEECETPKMVEDLKPLKIDHKFEYKDIMDEIQKFYKSYKERMRKLDILNYQTLHAISFLQLKDSEVFTSVKKKSALTLKPTWPMKVRRVYVDPTLKSVVEMHRDLELVYVGQLCLSWEILCWQYVKAKQLLEYDAQGFHSYNRVAEEFQQFQVLMQRFMEDEPFQGPRIQNYVKNRCMIQSLLQVPIIKEDCLDKKERREETDAISLELLAEIIKGSMVIFWEFLHADKSTKTVFLKGVQGAKIDLQEPTNSELMMDIITNLQKKERGLKEIVRSQNCIVKKFRRHQECQLNNSLFTSRVELGLVSRVLSLSRLTTDQLVWCQKKLNNINFANRKRHRHRKKNLISTYSLFDKPLVAIWRENIDKYGSWWDEGVKIYRHKREKRSLVLLSQDVMPTRCGVR</sequence>
<dbReference type="AlphaFoldDB" id="A0ABD1WAZ6"/>
<dbReference type="Pfam" id="PF07891">
    <property type="entry name" value="DUF1666"/>
    <property type="match status" value="1"/>
</dbReference>
<dbReference type="PANTHER" id="PTHR46741:SF4">
    <property type="entry name" value="FINGER FYVE DOMAIN PROTEIN, PUTATIVE (DUF1666)-RELATED"/>
    <property type="match status" value="1"/>
</dbReference>
<dbReference type="Proteomes" id="UP001604277">
    <property type="component" value="Unassembled WGS sequence"/>
</dbReference>
<proteinExistence type="predicted"/>
<feature type="transmembrane region" description="Helical" evidence="3">
    <location>
        <begin position="29"/>
        <end position="49"/>
    </location>
</feature>